<proteinExistence type="predicted"/>
<name>A0A915JAJ9_ROMCU</name>
<dbReference type="WBParaSite" id="nRc.2.0.1.t23513-RA">
    <property type="protein sequence ID" value="nRc.2.0.1.t23513-RA"/>
    <property type="gene ID" value="nRc.2.0.1.g23513"/>
</dbReference>
<evidence type="ECO:0000313" key="2">
    <source>
        <dbReference type="Proteomes" id="UP000887565"/>
    </source>
</evidence>
<evidence type="ECO:0000256" key="1">
    <source>
        <dbReference type="SAM" id="MobiDB-lite"/>
    </source>
</evidence>
<accession>A0A915JAJ9</accession>
<feature type="region of interest" description="Disordered" evidence="1">
    <location>
        <begin position="216"/>
        <end position="240"/>
    </location>
</feature>
<feature type="compositionally biased region" description="Basic and acidic residues" evidence="1">
    <location>
        <begin position="10"/>
        <end position="22"/>
    </location>
</feature>
<feature type="region of interest" description="Disordered" evidence="1">
    <location>
        <begin position="1"/>
        <end position="61"/>
    </location>
</feature>
<organism evidence="2 3">
    <name type="scientific">Romanomermis culicivorax</name>
    <name type="common">Nematode worm</name>
    <dbReference type="NCBI Taxonomy" id="13658"/>
    <lineage>
        <taxon>Eukaryota</taxon>
        <taxon>Metazoa</taxon>
        <taxon>Ecdysozoa</taxon>
        <taxon>Nematoda</taxon>
        <taxon>Enoplea</taxon>
        <taxon>Dorylaimia</taxon>
        <taxon>Mermithida</taxon>
        <taxon>Mermithoidea</taxon>
        <taxon>Mermithidae</taxon>
        <taxon>Romanomermis</taxon>
    </lineage>
</organism>
<reference evidence="3" key="1">
    <citation type="submission" date="2022-11" db="UniProtKB">
        <authorList>
            <consortium name="WormBaseParasite"/>
        </authorList>
    </citation>
    <scope>IDENTIFICATION</scope>
</reference>
<protein>
    <submittedName>
        <fullName evidence="3">Uncharacterized protein</fullName>
    </submittedName>
</protein>
<feature type="compositionally biased region" description="Polar residues" evidence="1">
    <location>
        <begin position="23"/>
        <end position="39"/>
    </location>
</feature>
<evidence type="ECO:0000313" key="3">
    <source>
        <dbReference type="WBParaSite" id="nRc.2.0.1.t23513-RA"/>
    </source>
</evidence>
<keyword evidence="2" id="KW-1185">Reference proteome</keyword>
<dbReference type="Proteomes" id="UP000887565">
    <property type="component" value="Unplaced"/>
</dbReference>
<sequence>MTSLAYDDNCDNRTNDDQHSNVEGDQPNNVEGDQPGDNSRTNDQRGVEVSGGESANPHSNTVEITTFASQSIMSNPTVRSRLVTTDRFRHQKAVITFGSENGYTIGIRQKFEGILPVLINDTTTPNINSVAHNALIELTKGNGAYENAAPSFSEEIVTISDWSAMVDNPNVPPAGESTLTSIATTTDAKLEKNDPKHFKKKAEIDPVILDISANSELLNNPPEGNRQQDTFATPPADFDI</sequence>
<dbReference type="AlphaFoldDB" id="A0A915JAJ9"/>